<evidence type="ECO:0000313" key="2">
    <source>
        <dbReference type="EMBL" id="QYV43110.1"/>
    </source>
</evidence>
<reference evidence="2" key="1">
    <citation type="journal article" date="2021" name="Virus Evol.">
        <title>Exploration of the Ixodes ricinus virosphere unveils an extensive virus diversity including novel coltiviruses and other reoviruses.</title>
        <authorList>
            <person name="Vanmechelen B."/>
            <person name="Merino M."/>
            <person name="Vergote V."/>
            <person name="Laenen L."/>
            <person name="Thijssen M."/>
            <person name="Marti-Carreras J."/>
            <person name="Claerebout E."/>
            <person name="Maes P."/>
        </authorList>
    </citation>
    <scope>NUCLEOTIDE SEQUENCE</scope>
    <source>
        <strain evidence="2">NT89</strain>
    </source>
</reference>
<protein>
    <submittedName>
        <fullName evidence="2">VP5</fullName>
    </submittedName>
</protein>
<accession>A0A8G0QGE4</accession>
<dbReference type="EMBL" id="MW874097">
    <property type="protein sequence ID" value="QYV43110.1"/>
    <property type="molecule type" value="Genomic_RNA"/>
</dbReference>
<evidence type="ECO:0000256" key="1">
    <source>
        <dbReference type="SAM" id="MobiDB-lite"/>
    </source>
</evidence>
<sequence>MSTTQAVIYLYPVPTDCVIDVIVRDPNGQEIPDVSVRGYASRGNVIVNGKKTSYACDLNESISVLRSGALTVVERVTARLCDEGDTDALQNVLDLINRRWPHEKEQDAKAIWANLMAYEAGTFNRLTMIEHKTDWVAATTAATWQLLIGMWTAMTANGLLGPVKDENGSLVDEEKVRRLGGGLLYDNEGDVSTLVYSPLSTRLLRFENGAMVVSEEPKKITGIVPAGSVPFVASVPLMANQVMPDYAKPKMGSLPSSSGVSSDSSRAPTPAQQMPITFGDFENAESCRPPSVEPARITSVMKALVEGLNSAPEEVKKEIAKQCEKTNLPPPTLSYLDAARAKIDAKVSAALPPHQRDHHRKTIVDDGRKPDVIVTPDYHTEGTYRNLQPYHSYGHDGDDHHILMGVMKNRRRCDTPIIPMPASVPSQCGLFVETSNFEKPNWPVTLACWTVDVEHIEKRECYVHHQLANGDGSRLECMYEFLIPDLGESVCLQVDSFKEPTGGVALFGKAVEHLQRAIGMEVIAGRFLLFRTRDFDCRFLPADVVIPKTWDTKVRSRGVRHLLTVLENWILSHAPETFSRLATRRAVVRPKPEEDLISRLENAQIGTKFGEEKRPDHANPTTLPRILQSVGAGKWATVVDDLSKAAAEGTARDGFSYDAIYDAMGRMDQASSMIAQSLLNWRSRAVNHIPRICMKAVGVSNGFKLSPNQKLPKQLMSLNKSEICDGGMVCPECGSVYATVAERQICSVVDFIVHHATALNNGYVVGTDLRVYSGQLAHSVFQVKPKKEGWDPDWCKYRVISAAPLIGRVVKVF</sequence>
<feature type="region of interest" description="Disordered" evidence="1">
    <location>
        <begin position="249"/>
        <end position="271"/>
    </location>
</feature>
<gene>
    <name evidence="2" type="primary">VP5</name>
</gene>
<proteinExistence type="predicted"/>
<feature type="compositionally biased region" description="Low complexity" evidence="1">
    <location>
        <begin position="253"/>
        <end position="265"/>
    </location>
</feature>
<organism evidence="2">
    <name type="scientific">Gierle tick virus</name>
    <dbReference type="NCBI Taxonomy" id="2867436"/>
    <lineage>
        <taxon>Viruses</taxon>
        <taxon>Riboviria</taxon>
        <taxon>Orthornavirae</taxon>
        <taxon>Duplornaviricota</taxon>
        <taxon>Resentoviricetes</taxon>
        <taxon>Reovirales</taxon>
        <taxon>Spinareoviridae</taxon>
        <taxon>Coltivirus</taxon>
    </lineage>
</organism>
<name>A0A8G0QGE4_9REOV</name>